<sequence>MAWSKLYGPWGCRVTVRELPDGWMQADIRVQGYPRKRVRLGHRDREAAKRWAKATQADLQRGITRILDSQPALDRMFGLYLRYQTPKKRSPSSRQNDERSADLWQRVLGADKTPDGITTREWEEFVVGRRSGAIDPRGHFVAPRELAEKEPPRKSGGAKPHRAPALKVAADYVNVHPSAVET</sequence>
<reference evidence="2" key="1">
    <citation type="journal article" date="2015" name="Nature">
        <title>Complex archaea that bridge the gap between prokaryotes and eukaryotes.</title>
        <authorList>
            <person name="Spang A."/>
            <person name="Saw J.H."/>
            <person name="Jorgensen S.L."/>
            <person name="Zaremba-Niedzwiedzka K."/>
            <person name="Martijn J."/>
            <person name="Lind A.E."/>
            <person name="van Eijk R."/>
            <person name="Schleper C."/>
            <person name="Guy L."/>
            <person name="Ettema T.J."/>
        </authorList>
    </citation>
    <scope>NUCLEOTIDE SEQUENCE</scope>
</reference>
<evidence type="ECO:0000313" key="2">
    <source>
        <dbReference type="EMBL" id="KKM78007.1"/>
    </source>
</evidence>
<name>A0A0F9N9B2_9ZZZZ</name>
<dbReference type="EMBL" id="LAZR01008558">
    <property type="protein sequence ID" value="KKM78007.1"/>
    <property type="molecule type" value="Genomic_DNA"/>
</dbReference>
<comment type="caution">
    <text evidence="2">The sequence shown here is derived from an EMBL/GenBank/DDBJ whole genome shotgun (WGS) entry which is preliminary data.</text>
</comment>
<dbReference type="AlphaFoldDB" id="A0A0F9N9B2"/>
<gene>
    <name evidence="2" type="ORF">LCGC14_1364350</name>
</gene>
<protein>
    <submittedName>
        <fullName evidence="2">Uncharacterized protein</fullName>
    </submittedName>
</protein>
<accession>A0A0F9N9B2</accession>
<evidence type="ECO:0000256" key="1">
    <source>
        <dbReference type="SAM" id="MobiDB-lite"/>
    </source>
</evidence>
<proteinExistence type="predicted"/>
<organism evidence="2">
    <name type="scientific">marine sediment metagenome</name>
    <dbReference type="NCBI Taxonomy" id="412755"/>
    <lineage>
        <taxon>unclassified sequences</taxon>
        <taxon>metagenomes</taxon>
        <taxon>ecological metagenomes</taxon>
    </lineage>
</organism>
<feature type="region of interest" description="Disordered" evidence="1">
    <location>
        <begin position="134"/>
        <end position="165"/>
    </location>
</feature>